<dbReference type="PRINTS" id="PR00368">
    <property type="entry name" value="FADPNR"/>
</dbReference>
<feature type="non-terminal residue" evidence="7">
    <location>
        <position position="1"/>
    </location>
</feature>
<dbReference type="Gene3D" id="3.50.50.60">
    <property type="entry name" value="FAD/NAD(P)-binding domain"/>
    <property type="match status" value="2"/>
</dbReference>
<feature type="domain" description="FAD/NAD(P)-binding" evidence="6">
    <location>
        <begin position="2"/>
        <end position="185"/>
    </location>
</feature>
<dbReference type="Pfam" id="PF07992">
    <property type="entry name" value="Pyr_redox_2"/>
    <property type="match status" value="1"/>
</dbReference>
<comment type="caution">
    <text evidence="7">The sequence shown here is derived from an EMBL/GenBank/DDBJ whole genome shotgun (WGS) entry which is preliminary data.</text>
</comment>
<sequence>AVDAGAKTVHVRGREDGSKVLRYDRLIVATGAVPVRPDLPGLGLPGVHLLHTMEDSFAVQQWLSERSPRSAVIIGGGYIGLEMADALTHRGLKVTVIERTATVLPTVDPDLGRVLEEELRQRGVEVMTDRSATNIERSGDAHCLSVIDQQGRKVTADLVLVALGVRPASELAAAAGAELGVRKAIR</sequence>
<evidence type="ECO:0000259" key="6">
    <source>
        <dbReference type="Pfam" id="PF07992"/>
    </source>
</evidence>
<keyword evidence="4" id="KW-0560">Oxidoreductase</keyword>
<accession>T0ZII5</accession>
<dbReference type="PANTHER" id="PTHR43429:SF1">
    <property type="entry name" value="NAD(P)H SULFUR OXIDOREDUCTASE (COA-DEPENDENT)"/>
    <property type="match status" value="1"/>
</dbReference>
<keyword evidence="3" id="KW-0274">FAD</keyword>
<evidence type="ECO:0000256" key="5">
    <source>
        <dbReference type="ARBA" id="ARBA00023284"/>
    </source>
</evidence>
<dbReference type="GO" id="GO:0016491">
    <property type="term" value="F:oxidoreductase activity"/>
    <property type="evidence" value="ECO:0007669"/>
    <property type="project" value="UniProtKB-KW"/>
</dbReference>
<evidence type="ECO:0000313" key="7">
    <source>
        <dbReference type="EMBL" id="EQD28539.1"/>
    </source>
</evidence>
<reference evidence="7" key="2">
    <citation type="journal article" date="2014" name="ISME J.">
        <title>Microbial stratification in low pH oxic and suboxic macroscopic growths along an acid mine drainage.</title>
        <authorList>
            <person name="Mendez-Garcia C."/>
            <person name="Mesa V."/>
            <person name="Sprenger R.R."/>
            <person name="Richter M."/>
            <person name="Diez M.S."/>
            <person name="Solano J."/>
            <person name="Bargiela R."/>
            <person name="Golyshina O.V."/>
            <person name="Manteca A."/>
            <person name="Ramos J.L."/>
            <person name="Gallego J.R."/>
            <person name="Llorente I."/>
            <person name="Martins Dos Santos V.A."/>
            <person name="Jensen O.N."/>
            <person name="Pelaez A.I."/>
            <person name="Sanchez J."/>
            <person name="Ferrer M."/>
        </authorList>
    </citation>
    <scope>NUCLEOTIDE SEQUENCE</scope>
</reference>
<dbReference type="PANTHER" id="PTHR43429">
    <property type="entry name" value="PYRIDINE NUCLEOTIDE-DISULFIDE OXIDOREDUCTASE DOMAIN-CONTAINING"/>
    <property type="match status" value="1"/>
</dbReference>
<name>T0ZII5_9ZZZZ</name>
<reference evidence="7" key="1">
    <citation type="submission" date="2013-08" db="EMBL/GenBank/DDBJ databases">
        <authorList>
            <person name="Mendez C."/>
            <person name="Richter M."/>
            <person name="Ferrer M."/>
            <person name="Sanchez J."/>
        </authorList>
    </citation>
    <scope>NUCLEOTIDE SEQUENCE</scope>
</reference>
<evidence type="ECO:0000256" key="3">
    <source>
        <dbReference type="ARBA" id="ARBA00022827"/>
    </source>
</evidence>
<evidence type="ECO:0000256" key="1">
    <source>
        <dbReference type="ARBA" id="ARBA00001974"/>
    </source>
</evidence>
<dbReference type="SUPFAM" id="SSF51905">
    <property type="entry name" value="FAD/NAD(P)-binding domain"/>
    <property type="match status" value="2"/>
</dbReference>
<protein>
    <submittedName>
        <fullName evidence="7">FAD-dependent pyridine nucleotide-disulfide oxidoreductase</fullName>
    </submittedName>
</protein>
<proteinExistence type="predicted"/>
<keyword evidence="5" id="KW-0676">Redox-active center</keyword>
<dbReference type="InterPro" id="IPR023753">
    <property type="entry name" value="FAD/NAD-binding_dom"/>
</dbReference>
<gene>
    <name evidence="7" type="ORF">B2A_14893</name>
</gene>
<dbReference type="EMBL" id="AUZZ01010837">
    <property type="protein sequence ID" value="EQD28539.1"/>
    <property type="molecule type" value="Genomic_DNA"/>
</dbReference>
<evidence type="ECO:0000256" key="2">
    <source>
        <dbReference type="ARBA" id="ARBA00022630"/>
    </source>
</evidence>
<dbReference type="InterPro" id="IPR050260">
    <property type="entry name" value="FAD-bd_OxRdtase"/>
</dbReference>
<organism evidence="7">
    <name type="scientific">mine drainage metagenome</name>
    <dbReference type="NCBI Taxonomy" id="410659"/>
    <lineage>
        <taxon>unclassified sequences</taxon>
        <taxon>metagenomes</taxon>
        <taxon>ecological metagenomes</taxon>
    </lineage>
</organism>
<feature type="non-terminal residue" evidence="7">
    <location>
        <position position="186"/>
    </location>
</feature>
<keyword evidence="2" id="KW-0285">Flavoprotein</keyword>
<evidence type="ECO:0000256" key="4">
    <source>
        <dbReference type="ARBA" id="ARBA00023002"/>
    </source>
</evidence>
<comment type="cofactor">
    <cofactor evidence="1">
        <name>FAD</name>
        <dbReference type="ChEBI" id="CHEBI:57692"/>
    </cofactor>
</comment>
<dbReference type="InterPro" id="IPR036188">
    <property type="entry name" value="FAD/NAD-bd_sf"/>
</dbReference>
<dbReference type="AlphaFoldDB" id="T0ZII5"/>